<comment type="caution">
    <text evidence="3">The sequence shown here is derived from an EMBL/GenBank/DDBJ whole genome shotgun (WGS) entry which is preliminary data.</text>
</comment>
<feature type="compositionally biased region" description="Basic and acidic residues" evidence="2">
    <location>
        <begin position="317"/>
        <end position="335"/>
    </location>
</feature>
<evidence type="ECO:0000256" key="1">
    <source>
        <dbReference type="SAM" id="Coils"/>
    </source>
</evidence>
<evidence type="ECO:0000313" key="4">
    <source>
        <dbReference type="Proteomes" id="UP000485058"/>
    </source>
</evidence>
<feature type="region of interest" description="Disordered" evidence="2">
    <location>
        <begin position="1"/>
        <end position="64"/>
    </location>
</feature>
<feature type="compositionally biased region" description="Basic and acidic residues" evidence="2">
    <location>
        <begin position="202"/>
        <end position="211"/>
    </location>
</feature>
<evidence type="ECO:0000256" key="2">
    <source>
        <dbReference type="SAM" id="MobiDB-lite"/>
    </source>
</evidence>
<feature type="coiled-coil region" evidence="1">
    <location>
        <begin position="92"/>
        <end position="144"/>
    </location>
</feature>
<dbReference type="Proteomes" id="UP000485058">
    <property type="component" value="Unassembled WGS sequence"/>
</dbReference>
<accession>A0A699ZIM6</accession>
<feature type="region of interest" description="Disordered" evidence="2">
    <location>
        <begin position="175"/>
        <end position="238"/>
    </location>
</feature>
<sequence>MMQAGARCPTQRHYSRSLTSSSGRTTRHGAPSWLAHATRRNRPERPSPGLGSGLPFHEDDVEEEEQFMEAYRDLMDSTADGQPAVIRVQEMASASQRARAQEEEAAARMEARQMAGLMSVTAMRALAESDVRQAAEELRQLQQEGGDPQLLALQLAQEGYDLDADWAAFEGVKTTTGASRMHPIKGPSGEVLMRPPSNPKIEAQRREEREARRRRRLFSNPDAPSLSDSGSDTDSDTEIPSLRAAETRVQKAGRALSSLNGGLGRTQGLRGGGDLDDDIAALEQADRHAAKSRLSDGLDMADALIRRLKQASVLPDLQRRPESRTAKPRPVHVDSGDEQLDETVAFLEKLGYSSGRVSNTPSTDFNLQVAPVPSLSSRPTRASLP</sequence>
<proteinExistence type="predicted"/>
<feature type="non-terminal residue" evidence="3">
    <location>
        <position position="385"/>
    </location>
</feature>
<name>A0A699ZIM6_HAELA</name>
<feature type="compositionally biased region" description="Polar residues" evidence="2">
    <location>
        <begin position="355"/>
        <end position="366"/>
    </location>
</feature>
<feature type="region of interest" description="Disordered" evidence="2">
    <location>
        <begin position="315"/>
        <end position="340"/>
    </location>
</feature>
<organism evidence="3 4">
    <name type="scientific">Haematococcus lacustris</name>
    <name type="common">Green alga</name>
    <name type="synonym">Haematococcus pluvialis</name>
    <dbReference type="NCBI Taxonomy" id="44745"/>
    <lineage>
        <taxon>Eukaryota</taxon>
        <taxon>Viridiplantae</taxon>
        <taxon>Chlorophyta</taxon>
        <taxon>core chlorophytes</taxon>
        <taxon>Chlorophyceae</taxon>
        <taxon>CS clade</taxon>
        <taxon>Chlamydomonadales</taxon>
        <taxon>Haematococcaceae</taxon>
        <taxon>Haematococcus</taxon>
    </lineage>
</organism>
<keyword evidence="1" id="KW-0175">Coiled coil</keyword>
<dbReference type="AlphaFoldDB" id="A0A699ZIM6"/>
<feature type="region of interest" description="Disordered" evidence="2">
    <location>
        <begin position="353"/>
        <end position="385"/>
    </location>
</feature>
<gene>
    <name evidence="3" type="ORF">HaLaN_15316</name>
</gene>
<feature type="compositionally biased region" description="Polar residues" evidence="2">
    <location>
        <begin position="374"/>
        <end position="385"/>
    </location>
</feature>
<keyword evidence="4" id="KW-1185">Reference proteome</keyword>
<dbReference type="EMBL" id="BLLF01001309">
    <property type="protein sequence ID" value="GFH18498.1"/>
    <property type="molecule type" value="Genomic_DNA"/>
</dbReference>
<reference evidence="3 4" key="1">
    <citation type="submission" date="2020-02" db="EMBL/GenBank/DDBJ databases">
        <title>Draft genome sequence of Haematococcus lacustris strain NIES-144.</title>
        <authorList>
            <person name="Morimoto D."/>
            <person name="Nakagawa S."/>
            <person name="Yoshida T."/>
            <person name="Sawayama S."/>
        </authorList>
    </citation>
    <scope>NUCLEOTIDE SEQUENCE [LARGE SCALE GENOMIC DNA]</scope>
    <source>
        <strain evidence="3 4">NIES-144</strain>
    </source>
</reference>
<evidence type="ECO:0000313" key="3">
    <source>
        <dbReference type="EMBL" id="GFH18498.1"/>
    </source>
</evidence>
<feature type="non-terminal residue" evidence="3">
    <location>
        <position position="1"/>
    </location>
</feature>
<protein>
    <submittedName>
        <fullName evidence="3">Uncharacterized protein</fullName>
    </submittedName>
</protein>